<name>M2QWK0_CERS8</name>
<feature type="region of interest" description="Disordered" evidence="1">
    <location>
        <begin position="173"/>
        <end position="192"/>
    </location>
</feature>
<dbReference type="AlphaFoldDB" id="M2QWK0"/>
<protein>
    <submittedName>
        <fullName evidence="2">Uncharacterized protein</fullName>
    </submittedName>
</protein>
<evidence type="ECO:0000313" key="3">
    <source>
        <dbReference type="Proteomes" id="UP000016930"/>
    </source>
</evidence>
<dbReference type="Proteomes" id="UP000016930">
    <property type="component" value="Unassembled WGS sequence"/>
</dbReference>
<evidence type="ECO:0000313" key="2">
    <source>
        <dbReference type="EMBL" id="EMD30886.1"/>
    </source>
</evidence>
<evidence type="ECO:0000256" key="1">
    <source>
        <dbReference type="SAM" id="MobiDB-lite"/>
    </source>
</evidence>
<reference evidence="2 3" key="1">
    <citation type="journal article" date="2012" name="Proc. Natl. Acad. Sci. U.S.A.">
        <title>Comparative genomics of Ceriporiopsis subvermispora and Phanerochaete chrysosporium provide insight into selective ligninolysis.</title>
        <authorList>
            <person name="Fernandez-Fueyo E."/>
            <person name="Ruiz-Duenas F.J."/>
            <person name="Ferreira P."/>
            <person name="Floudas D."/>
            <person name="Hibbett D.S."/>
            <person name="Canessa P."/>
            <person name="Larrondo L.F."/>
            <person name="James T.Y."/>
            <person name="Seelenfreund D."/>
            <person name="Lobos S."/>
            <person name="Polanco R."/>
            <person name="Tello M."/>
            <person name="Honda Y."/>
            <person name="Watanabe T."/>
            <person name="Watanabe T."/>
            <person name="Ryu J.S."/>
            <person name="Kubicek C.P."/>
            <person name="Schmoll M."/>
            <person name="Gaskell J."/>
            <person name="Hammel K.E."/>
            <person name="St John F.J."/>
            <person name="Vanden Wymelenberg A."/>
            <person name="Sabat G."/>
            <person name="Splinter BonDurant S."/>
            <person name="Syed K."/>
            <person name="Yadav J.S."/>
            <person name="Doddapaneni H."/>
            <person name="Subramanian V."/>
            <person name="Lavin J.L."/>
            <person name="Oguiza J.A."/>
            <person name="Perez G."/>
            <person name="Pisabarro A.G."/>
            <person name="Ramirez L."/>
            <person name="Santoyo F."/>
            <person name="Master E."/>
            <person name="Coutinho P.M."/>
            <person name="Henrissat B."/>
            <person name="Lombard V."/>
            <person name="Magnuson J.K."/>
            <person name="Kuees U."/>
            <person name="Hori C."/>
            <person name="Igarashi K."/>
            <person name="Samejima M."/>
            <person name="Held B.W."/>
            <person name="Barry K.W."/>
            <person name="LaButti K.M."/>
            <person name="Lapidus A."/>
            <person name="Lindquist E.A."/>
            <person name="Lucas S.M."/>
            <person name="Riley R."/>
            <person name="Salamov A.A."/>
            <person name="Hoffmeister D."/>
            <person name="Schwenk D."/>
            <person name="Hadar Y."/>
            <person name="Yarden O."/>
            <person name="de Vries R.P."/>
            <person name="Wiebenga A."/>
            <person name="Stenlid J."/>
            <person name="Eastwood D."/>
            <person name="Grigoriev I.V."/>
            <person name="Berka R.M."/>
            <person name="Blanchette R.A."/>
            <person name="Kersten P."/>
            <person name="Martinez A.T."/>
            <person name="Vicuna R."/>
            <person name="Cullen D."/>
        </authorList>
    </citation>
    <scope>NUCLEOTIDE SEQUENCE [LARGE SCALE GENOMIC DNA]</scope>
    <source>
        <strain evidence="2 3">B</strain>
    </source>
</reference>
<sequence length="192" mass="20425">MFHRPSARLDGRRANPPSVRAAQPQRALSPLHLAAGLHHLCAVPAEQACATIPARATTRAGSPASWKSARARCARRARVRGDAGALGRLTGRVAPGVPRAATSSRGRGGRARRCVRSKAKVGLHLRAVRRGVALAAHVDEWVALLACTNDLDFALVESKLGLVPSQRWGPCFPGAEDEDVHGDSNEDEDMSN</sequence>
<keyword evidence="3" id="KW-1185">Reference proteome</keyword>
<organism evidence="2 3">
    <name type="scientific">Ceriporiopsis subvermispora (strain B)</name>
    <name type="common">White-rot fungus</name>
    <name type="synonym">Gelatoporia subvermispora</name>
    <dbReference type="NCBI Taxonomy" id="914234"/>
    <lineage>
        <taxon>Eukaryota</taxon>
        <taxon>Fungi</taxon>
        <taxon>Dikarya</taxon>
        <taxon>Basidiomycota</taxon>
        <taxon>Agaricomycotina</taxon>
        <taxon>Agaricomycetes</taxon>
        <taxon>Polyporales</taxon>
        <taxon>Gelatoporiaceae</taxon>
        <taxon>Gelatoporia</taxon>
    </lineage>
</organism>
<feature type="compositionally biased region" description="Acidic residues" evidence="1">
    <location>
        <begin position="175"/>
        <end position="192"/>
    </location>
</feature>
<dbReference type="HOGENOM" id="CLU_1414998_0_0_1"/>
<dbReference type="EMBL" id="KB445830">
    <property type="protein sequence ID" value="EMD30886.1"/>
    <property type="molecule type" value="Genomic_DNA"/>
</dbReference>
<proteinExistence type="predicted"/>
<feature type="region of interest" description="Disordered" evidence="1">
    <location>
        <begin position="1"/>
        <end position="25"/>
    </location>
</feature>
<gene>
    <name evidence="2" type="ORF">CERSUDRAFT_100895</name>
</gene>
<accession>M2QWK0</accession>